<gene>
    <name evidence="1" type="ORF">FH603_687</name>
</gene>
<keyword evidence="2" id="KW-1185">Reference proteome</keyword>
<dbReference type="EMBL" id="VFIA01000003">
    <property type="protein sequence ID" value="MBC3790202.1"/>
    <property type="molecule type" value="Genomic_DNA"/>
</dbReference>
<reference evidence="1 2" key="1">
    <citation type="submission" date="2019-06" db="EMBL/GenBank/DDBJ databases">
        <title>Spirosoma utsteinense sp. nov. isolated from Antarctic ice-free soils.</title>
        <authorList>
            <person name="Tahon G."/>
        </authorList>
    </citation>
    <scope>NUCLEOTIDE SEQUENCE [LARGE SCALE GENOMIC DNA]</scope>
    <source>
        <strain evidence="1 2">LMG 31447</strain>
    </source>
</reference>
<dbReference type="Proteomes" id="UP000700732">
    <property type="component" value="Unassembled WGS sequence"/>
</dbReference>
<dbReference type="InterPro" id="IPR027056">
    <property type="entry name" value="Gluconate_2DH_su3"/>
</dbReference>
<name>A0ABR6W178_9BACT</name>
<organism evidence="1 2">
    <name type="scientific">Spirosoma utsteinense</name>
    <dbReference type="NCBI Taxonomy" id="2585773"/>
    <lineage>
        <taxon>Bacteria</taxon>
        <taxon>Pseudomonadati</taxon>
        <taxon>Bacteroidota</taxon>
        <taxon>Cytophagia</taxon>
        <taxon>Cytophagales</taxon>
        <taxon>Cytophagaceae</taxon>
        <taxon>Spirosoma</taxon>
    </lineage>
</organism>
<evidence type="ECO:0008006" key="3">
    <source>
        <dbReference type="Google" id="ProtNLM"/>
    </source>
</evidence>
<dbReference type="Pfam" id="PF13618">
    <property type="entry name" value="Gluconate_2-dh3"/>
    <property type="match status" value="1"/>
</dbReference>
<dbReference type="RefSeq" id="WP_186736041.1">
    <property type="nucleotide sequence ID" value="NZ_VFIA01000003.1"/>
</dbReference>
<comment type="caution">
    <text evidence="1">The sequence shown here is derived from an EMBL/GenBank/DDBJ whole genome shotgun (WGS) entry which is preliminary data.</text>
</comment>
<evidence type="ECO:0000313" key="2">
    <source>
        <dbReference type="Proteomes" id="UP000700732"/>
    </source>
</evidence>
<accession>A0ABR6W178</accession>
<evidence type="ECO:0000313" key="1">
    <source>
        <dbReference type="EMBL" id="MBC3790202.1"/>
    </source>
</evidence>
<protein>
    <recommendedName>
        <fullName evidence="3">Gluconate 2-dehydrogenase subunit 3 family protein</fullName>
    </recommendedName>
</protein>
<sequence>MPYPPNTVRALLNTDQVTDITRQVLTERLNAPSRQPVFFSADEYALLEVVCNRLIPQDDGMQTIEIWGGIDDRLAENKSNGWRYDTMPTDHEAYRRGLTGIEESAQTLFQQPFQQLATDQQDRILGLVQTGDAPGAIWQTMPSERFFEEMLAEAVENYYSHPLVQETIGYVGMADQPAWNRLGLNNLEDREPRQL</sequence>
<proteinExistence type="predicted"/>